<reference evidence="7 8" key="1">
    <citation type="submission" date="2019-06" db="EMBL/GenBank/DDBJ databases">
        <title>Genome sequence of Rhodobacteraceae bacterium D4M1.</title>
        <authorList>
            <person name="Cao J."/>
        </authorList>
    </citation>
    <scope>NUCLEOTIDE SEQUENCE [LARGE SCALE GENOMIC DNA]</scope>
    <source>
        <strain evidence="7 8">D4M1</strain>
    </source>
</reference>
<dbReference type="PANTHER" id="PTHR43525">
    <property type="entry name" value="PROTEIN MALY"/>
    <property type="match status" value="1"/>
</dbReference>
<dbReference type="InterPro" id="IPR004839">
    <property type="entry name" value="Aminotransferase_I/II_large"/>
</dbReference>
<dbReference type="Proteomes" id="UP000305888">
    <property type="component" value="Chromosome"/>
</dbReference>
<keyword evidence="4" id="KW-0456">Lyase</keyword>
<evidence type="ECO:0000313" key="7">
    <source>
        <dbReference type="EMBL" id="QDL92163.1"/>
    </source>
</evidence>
<comment type="cofactor">
    <cofactor evidence="1">
        <name>pyridoxal 5'-phosphate</name>
        <dbReference type="ChEBI" id="CHEBI:597326"/>
    </cofactor>
</comment>
<dbReference type="Gene3D" id="3.40.640.10">
    <property type="entry name" value="Type I PLP-dependent aspartate aminotransferase-like (Major domain)"/>
    <property type="match status" value="1"/>
</dbReference>
<dbReference type="SUPFAM" id="SSF53383">
    <property type="entry name" value="PLP-dependent transferases"/>
    <property type="match status" value="1"/>
</dbReference>
<evidence type="ECO:0000256" key="5">
    <source>
        <dbReference type="ARBA" id="ARBA00037974"/>
    </source>
</evidence>
<dbReference type="InterPro" id="IPR015422">
    <property type="entry name" value="PyrdxlP-dep_Trfase_small"/>
</dbReference>
<dbReference type="RefSeq" id="WP_138572722.1">
    <property type="nucleotide sequence ID" value="NZ_CP040818.1"/>
</dbReference>
<evidence type="ECO:0000259" key="6">
    <source>
        <dbReference type="Pfam" id="PF00155"/>
    </source>
</evidence>
<keyword evidence="8" id="KW-1185">Reference proteome</keyword>
<gene>
    <name evidence="7" type="ORF">FDP22_10485</name>
</gene>
<dbReference type="Pfam" id="PF00155">
    <property type="entry name" value="Aminotran_1_2"/>
    <property type="match status" value="1"/>
</dbReference>
<dbReference type="AlphaFoldDB" id="A0A5B8G141"/>
<organism evidence="7 8">
    <name type="scientific">Paroceanicella profunda</name>
    <dbReference type="NCBI Taxonomy" id="2579971"/>
    <lineage>
        <taxon>Bacteria</taxon>
        <taxon>Pseudomonadati</taxon>
        <taxon>Pseudomonadota</taxon>
        <taxon>Alphaproteobacteria</taxon>
        <taxon>Rhodobacterales</taxon>
        <taxon>Paracoccaceae</taxon>
        <taxon>Paroceanicella</taxon>
    </lineage>
</organism>
<evidence type="ECO:0000256" key="3">
    <source>
        <dbReference type="ARBA" id="ARBA00022898"/>
    </source>
</evidence>
<dbReference type="CDD" id="cd00609">
    <property type="entry name" value="AAT_like"/>
    <property type="match status" value="1"/>
</dbReference>
<dbReference type="PANTHER" id="PTHR43525:SF1">
    <property type="entry name" value="PROTEIN MALY"/>
    <property type="match status" value="1"/>
</dbReference>
<dbReference type="KEGG" id="ppru:FDP22_10485"/>
<dbReference type="EC" id="4.4.1.13" evidence="2"/>
<sequence length="391" mass="42826">MSFDFDTVVDRRGTHSAKWDNLEAIYGISPDEGLAMWVADMDFRAPDCVNEALAEAVRHGVYGYYGDDRSYREAITGWMARRHGWAVEKEWISTVHGLVAGTALCVQAWSEPGDSVILFTPVYHAFHKIIRANDREILQSPLKRVDGVYRMDLDTLATQLTGRERIVVLCSPHNPGGRVWSAEELRALAAFCAEHDLILVSDEVHHDLVLPGAKHTVAAVAAPEHLDRIVVMAATSKTFNLAGGMTGNVIISDPDLRAAFTARHQANGASPNRFGMIMAEAAYSGGDAWLDALLDYLAGNARIFDSAMNALPGVRTMPMQATYLSWVDFSGTGMTPEEFTRRVEKEAKVLPNHGAPFGNGGATWLRFNLATPRARVEEAAARISAAFADLQ</sequence>
<evidence type="ECO:0000256" key="4">
    <source>
        <dbReference type="ARBA" id="ARBA00023239"/>
    </source>
</evidence>
<protein>
    <recommendedName>
        <fullName evidence="2">cysteine-S-conjugate beta-lyase</fullName>
        <ecNumber evidence="2">4.4.1.13</ecNumber>
    </recommendedName>
</protein>
<evidence type="ECO:0000256" key="1">
    <source>
        <dbReference type="ARBA" id="ARBA00001933"/>
    </source>
</evidence>
<keyword evidence="7" id="KW-0808">Transferase</keyword>
<name>A0A5B8G141_9RHOB</name>
<accession>A0A5B8G141</accession>
<dbReference type="InterPro" id="IPR015421">
    <property type="entry name" value="PyrdxlP-dep_Trfase_major"/>
</dbReference>
<dbReference type="Gene3D" id="3.90.1150.10">
    <property type="entry name" value="Aspartate Aminotransferase, domain 1"/>
    <property type="match status" value="1"/>
</dbReference>
<evidence type="ECO:0000313" key="8">
    <source>
        <dbReference type="Proteomes" id="UP000305888"/>
    </source>
</evidence>
<dbReference type="EMBL" id="CP040818">
    <property type="protein sequence ID" value="QDL92163.1"/>
    <property type="molecule type" value="Genomic_DNA"/>
</dbReference>
<dbReference type="GO" id="GO:0008483">
    <property type="term" value="F:transaminase activity"/>
    <property type="evidence" value="ECO:0007669"/>
    <property type="project" value="UniProtKB-KW"/>
</dbReference>
<dbReference type="NCBIfam" id="TIGR04350">
    <property type="entry name" value="C_S_lyase_PatB"/>
    <property type="match status" value="1"/>
</dbReference>
<dbReference type="OrthoDB" id="3224382at2"/>
<feature type="domain" description="Aminotransferase class I/classII large" evidence="6">
    <location>
        <begin position="45"/>
        <end position="383"/>
    </location>
</feature>
<dbReference type="InterPro" id="IPR027619">
    <property type="entry name" value="C-S_lyase_PatB-like"/>
</dbReference>
<proteinExistence type="inferred from homology"/>
<keyword evidence="3" id="KW-0663">Pyridoxal phosphate</keyword>
<evidence type="ECO:0000256" key="2">
    <source>
        <dbReference type="ARBA" id="ARBA00012224"/>
    </source>
</evidence>
<comment type="similarity">
    <text evidence="5">Belongs to the class-II pyridoxal-phosphate-dependent aminotransferase family. MalY/PatB cystathionine beta-lyase subfamily.</text>
</comment>
<dbReference type="InterPro" id="IPR051798">
    <property type="entry name" value="Class-II_PLP-Dep_Aminotrans"/>
</dbReference>
<dbReference type="GO" id="GO:0030170">
    <property type="term" value="F:pyridoxal phosphate binding"/>
    <property type="evidence" value="ECO:0007669"/>
    <property type="project" value="InterPro"/>
</dbReference>
<dbReference type="InterPro" id="IPR015424">
    <property type="entry name" value="PyrdxlP-dep_Trfase"/>
</dbReference>
<dbReference type="GO" id="GO:0047804">
    <property type="term" value="F:cysteine-S-conjugate beta-lyase activity"/>
    <property type="evidence" value="ECO:0007669"/>
    <property type="project" value="UniProtKB-EC"/>
</dbReference>
<keyword evidence="7" id="KW-0032">Aminotransferase</keyword>